<proteinExistence type="predicted"/>
<dbReference type="EMBL" id="KN824284">
    <property type="protein sequence ID" value="KIM30423.1"/>
    <property type="molecule type" value="Genomic_DNA"/>
</dbReference>
<dbReference type="HOGENOM" id="CLU_1807423_0_0_1"/>
<dbReference type="Proteomes" id="UP000054097">
    <property type="component" value="Unassembled WGS sequence"/>
</dbReference>
<evidence type="ECO:0000313" key="1">
    <source>
        <dbReference type="EMBL" id="KIM30423.1"/>
    </source>
</evidence>
<gene>
    <name evidence="1" type="ORF">M408DRAFT_328024</name>
</gene>
<evidence type="ECO:0000313" key="2">
    <source>
        <dbReference type="Proteomes" id="UP000054097"/>
    </source>
</evidence>
<reference evidence="2" key="2">
    <citation type="submission" date="2015-01" db="EMBL/GenBank/DDBJ databases">
        <title>Evolutionary Origins and Diversification of the Mycorrhizal Mutualists.</title>
        <authorList>
            <consortium name="DOE Joint Genome Institute"/>
            <consortium name="Mycorrhizal Genomics Consortium"/>
            <person name="Kohler A."/>
            <person name="Kuo A."/>
            <person name="Nagy L.G."/>
            <person name="Floudas D."/>
            <person name="Copeland A."/>
            <person name="Barry K.W."/>
            <person name="Cichocki N."/>
            <person name="Veneault-Fourrey C."/>
            <person name="LaButti K."/>
            <person name="Lindquist E.A."/>
            <person name="Lipzen A."/>
            <person name="Lundell T."/>
            <person name="Morin E."/>
            <person name="Murat C."/>
            <person name="Riley R."/>
            <person name="Ohm R."/>
            <person name="Sun H."/>
            <person name="Tunlid A."/>
            <person name="Henrissat B."/>
            <person name="Grigoriev I.V."/>
            <person name="Hibbett D.S."/>
            <person name="Martin F."/>
        </authorList>
    </citation>
    <scope>NUCLEOTIDE SEQUENCE [LARGE SCALE GENOMIC DNA]</scope>
    <source>
        <strain evidence="2">MAFF 305830</strain>
    </source>
</reference>
<dbReference type="AlphaFoldDB" id="A0A0C2WW87"/>
<keyword evidence="2" id="KW-1185">Reference proteome</keyword>
<name>A0A0C2WW87_SERVB</name>
<reference evidence="1 2" key="1">
    <citation type="submission" date="2014-04" db="EMBL/GenBank/DDBJ databases">
        <authorList>
            <consortium name="DOE Joint Genome Institute"/>
            <person name="Kuo A."/>
            <person name="Zuccaro A."/>
            <person name="Kohler A."/>
            <person name="Nagy L.G."/>
            <person name="Floudas D."/>
            <person name="Copeland A."/>
            <person name="Barry K.W."/>
            <person name="Cichocki N."/>
            <person name="Veneault-Fourrey C."/>
            <person name="LaButti K."/>
            <person name="Lindquist E.A."/>
            <person name="Lipzen A."/>
            <person name="Lundell T."/>
            <person name="Morin E."/>
            <person name="Murat C."/>
            <person name="Sun H."/>
            <person name="Tunlid A."/>
            <person name="Henrissat B."/>
            <person name="Grigoriev I.V."/>
            <person name="Hibbett D.S."/>
            <person name="Martin F."/>
            <person name="Nordberg H.P."/>
            <person name="Cantor M.N."/>
            <person name="Hua S.X."/>
        </authorList>
    </citation>
    <scope>NUCLEOTIDE SEQUENCE [LARGE SCALE GENOMIC DNA]</scope>
    <source>
        <strain evidence="1 2">MAFF 305830</strain>
    </source>
</reference>
<accession>A0A0C2WW87</accession>
<protein>
    <submittedName>
        <fullName evidence="1">Uncharacterized protein</fullName>
    </submittedName>
</protein>
<organism evidence="1 2">
    <name type="scientific">Serendipita vermifera MAFF 305830</name>
    <dbReference type="NCBI Taxonomy" id="933852"/>
    <lineage>
        <taxon>Eukaryota</taxon>
        <taxon>Fungi</taxon>
        <taxon>Dikarya</taxon>
        <taxon>Basidiomycota</taxon>
        <taxon>Agaricomycotina</taxon>
        <taxon>Agaricomycetes</taxon>
        <taxon>Sebacinales</taxon>
        <taxon>Serendipitaceae</taxon>
        <taxon>Serendipita</taxon>
    </lineage>
</organism>
<sequence length="143" mass="16290">MGTCTISLPVLQEFQLIGNFSVVIEETDFRFPTLKDFVLEWSPALVSKPWLPAVQPKRLRWNVDRRSKRIKEVAEGVLRDILLRYTNTKELCVPASMKTVLLGLLEELSGSGTIPDSWEMISFHDTSDALEALQMRDVIGNRK</sequence>